<evidence type="ECO:0008006" key="3">
    <source>
        <dbReference type="Google" id="ProtNLM"/>
    </source>
</evidence>
<sequence length="95" mass="11037">MAGQHWLKSFLERHPELSIRQAEGLSIARAQGLNRDEGVNKRPEFQESLPTGAKVYMNKKSAYVNSELFQKWLKEQFVPIKPQGKVLIFISHYCY</sequence>
<protein>
    <recommendedName>
        <fullName evidence="3">HTH CENPB-type domain-containing protein</fullName>
    </recommendedName>
</protein>
<evidence type="ECO:0000313" key="1">
    <source>
        <dbReference type="EMBL" id="VVD01882.1"/>
    </source>
</evidence>
<dbReference type="EMBL" id="FZQP02005567">
    <property type="protein sequence ID" value="VVD01882.1"/>
    <property type="molecule type" value="Genomic_DNA"/>
</dbReference>
<keyword evidence="2" id="KW-1185">Reference proteome</keyword>
<name>A0A5E4QXC2_9NEOP</name>
<dbReference type="Proteomes" id="UP000324832">
    <property type="component" value="Unassembled WGS sequence"/>
</dbReference>
<evidence type="ECO:0000313" key="2">
    <source>
        <dbReference type="Proteomes" id="UP000324832"/>
    </source>
</evidence>
<accession>A0A5E4QXC2</accession>
<organism evidence="1 2">
    <name type="scientific">Leptidea sinapis</name>
    <dbReference type="NCBI Taxonomy" id="189913"/>
    <lineage>
        <taxon>Eukaryota</taxon>
        <taxon>Metazoa</taxon>
        <taxon>Ecdysozoa</taxon>
        <taxon>Arthropoda</taxon>
        <taxon>Hexapoda</taxon>
        <taxon>Insecta</taxon>
        <taxon>Pterygota</taxon>
        <taxon>Neoptera</taxon>
        <taxon>Endopterygota</taxon>
        <taxon>Lepidoptera</taxon>
        <taxon>Glossata</taxon>
        <taxon>Ditrysia</taxon>
        <taxon>Papilionoidea</taxon>
        <taxon>Pieridae</taxon>
        <taxon>Dismorphiinae</taxon>
        <taxon>Leptidea</taxon>
    </lineage>
</organism>
<reference evidence="1 2" key="1">
    <citation type="submission" date="2017-07" db="EMBL/GenBank/DDBJ databases">
        <authorList>
            <person name="Talla V."/>
            <person name="Backstrom N."/>
        </authorList>
    </citation>
    <scope>NUCLEOTIDE SEQUENCE [LARGE SCALE GENOMIC DNA]</scope>
</reference>
<proteinExistence type="predicted"/>
<gene>
    <name evidence="1" type="ORF">LSINAPIS_LOCUS12203</name>
</gene>
<dbReference type="AlphaFoldDB" id="A0A5E4QXC2"/>